<feature type="transmembrane region" description="Helical" evidence="1">
    <location>
        <begin position="44"/>
        <end position="64"/>
    </location>
</feature>
<evidence type="ECO:0000256" key="1">
    <source>
        <dbReference type="SAM" id="Phobius"/>
    </source>
</evidence>
<keyword evidence="1" id="KW-0472">Membrane</keyword>
<dbReference type="AlphaFoldDB" id="A0AAP2RDB5"/>
<proteinExistence type="predicted"/>
<accession>A0AAP2RDB5</accession>
<evidence type="ECO:0000313" key="3">
    <source>
        <dbReference type="Proteomes" id="UP001320159"/>
    </source>
</evidence>
<sequence length="149" mass="15795">MKADVGNCIRSGILFGLILGMFISFLIISLLGSVSEHGSLIGTYFVYFLLLMGALLAGAYTAHLNRDISMLNMSGAANVITGGLAGVIVASIGILMPVSVIYYFLDGVFFEIFTSLLAFMIVLFSLATGGIGSVLYTEMMAIKLQTSIT</sequence>
<organism evidence="2 3">
    <name type="scientific">Methanooceanicella nereidis</name>
    <dbReference type="NCBI Taxonomy" id="2052831"/>
    <lineage>
        <taxon>Archaea</taxon>
        <taxon>Methanobacteriati</taxon>
        <taxon>Methanobacteriota</taxon>
        <taxon>Stenosarchaea group</taxon>
        <taxon>Methanomicrobia</taxon>
        <taxon>Methanocellales</taxon>
        <taxon>Methanocellaceae</taxon>
        <taxon>Methanooceanicella</taxon>
    </lineage>
</organism>
<evidence type="ECO:0000313" key="2">
    <source>
        <dbReference type="EMBL" id="MCD1294122.1"/>
    </source>
</evidence>
<dbReference type="EMBL" id="PGCK01000002">
    <property type="protein sequence ID" value="MCD1294122.1"/>
    <property type="molecule type" value="Genomic_DNA"/>
</dbReference>
<keyword evidence="1" id="KW-0812">Transmembrane</keyword>
<dbReference type="Proteomes" id="UP001320159">
    <property type="component" value="Unassembled WGS sequence"/>
</dbReference>
<protein>
    <submittedName>
        <fullName evidence="2">Uncharacterized protein</fullName>
    </submittedName>
</protein>
<feature type="transmembrane region" description="Helical" evidence="1">
    <location>
        <begin position="116"/>
        <end position="136"/>
    </location>
</feature>
<reference evidence="2 3" key="1">
    <citation type="submission" date="2017-11" db="EMBL/GenBank/DDBJ databases">
        <title>Isolation and Characterization of Family Methanocellaceae Species from Potential Methane Hydrate Area Offshore Southwestern Taiwan.</title>
        <authorList>
            <person name="Zhang W.-L."/>
            <person name="Chen W.-C."/>
            <person name="Lai M.-C."/>
            <person name="Chen S.-C."/>
        </authorList>
    </citation>
    <scope>NUCLEOTIDE SEQUENCE [LARGE SCALE GENOMIC DNA]</scope>
    <source>
        <strain evidence="2 3">CWC-04</strain>
    </source>
</reference>
<gene>
    <name evidence="2" type="ORF">CUJ83_03825</name>
</gene>
<keyword evidence="1" id="KW-1133">Transmembrane helix</keyword>
<name>A0AAP2RDB5_9EURY</name>
<feature type="transmembrane region" description="Helical" evidence="1">
    <location>
        <begin position="76"/>
        <end position="104"/>
    </location>
</feature>
<feature type="transmembrane region" description="Helical" evidence="1">
    <location>
        <begin position="12"/>
        <end position="32"/>
    </location>
</feature>
<keyword evidence="3" id="KW-1185">Reference proteome</keyword>
<comment type="caution">
    <text evidence="2">The sequence shown here is derived from an EMBL/GenBank/DDBJ whole genome shotgun (WGS) entry which is preliminary data.</text>
</comment>